<name>A0A540MPX5_MALBA</name>
<reference evidence="2 3" key="1">
    <citation type="journal article" date="2019" name="G3 (Bethesda)">
        <title>Sequencing of a Wild Apple (Malus baccata) Genome Unravels the Differences Between Cultivated and Wild Apple Species Regarding Disease Resistance and Cold Tolerance.</title>
        <authorList>
            <person name="Chen X."/>
        </authorList>
    </citation>
    <scope>NUCLEOTIDE SEQUENCE [LARGE SCALE GENOMIC DNA]</scope>
    <source>
        <strain evidence="3">cv. Shandingzi</strain>
        <tissue evidence="2">Leaves</tissue>
    </source>
</reference>
<organism evidence="2 3">
    <name type="scientific">Malus baccata</name>
    <name type="common">Siberian crab apple</name>
    <name type="synonym">Pyrus baccata</name>
    <dbReference type="NCBI Taxonomy" id="106549"/>
    <lineage>
        <taxon>Eukaryota</taxon>
        <taxon>Viridiplantae</taxon>
        <taxon>Streptophyta</taxon>
        <taxon>Embryophyta</taxon>
        <taxon>Tracheophyta</taxon>
        <taxon>Spermatophyta</taxon>
        <taxon>Magnoliopsida</taxon>
        <taxon>eudicotyledons</taxon>
        <taxon>Gunneridae</taxon>
        <taxon>Pentapetalae</taxon>
        <taxon>rosids</taxon>
        <taxon>fabids</taxon>
        <taxon>Rosales</taxon>
        <taxon>Rosaceae</taxon>
        <taxon>Amygdaloideae</taxon>
        <taxon>Maleae</taxon>
        <taxon>Malus</taxon>
    </lineage>
</organism>
<keyword evidence="3" id="KW-1185">Reference proteome</keyword>
<feature type="transmembrane region" description="Helical" evidence="1">
    <location>
        <begin position="88"/>
        <end position="111"/>
    </location>
</feature>
<accession>A0A540MPX5</accession>
<protein>
    <submittedName>
        <fullName evidence="2">Uncharacterized protein</fullName>
    </submittedName>
</protein>
<dbReference type="EMBL" id="VIEB01000205">
    <property type="protein sequence ID" value="TQE00834.1"/>
    <property type="molecule type" value="Genomic_DNA"/>
</dbReference>
<proteinExistence type="predicted"/>
<dbReference type="AlphaFoldDB" id="A0A540MPX5"/>
<dbReference type="Proteomes" id="UP000315295">
    <property type="component" value="Unassembled WGS sequence"/>
</dbReference>
<keyword evidence="1" id="KW-1133">Transmembrane helix</keyword>
<comment type="caution">
    <text evidence="2">The sequence shown here is derived from an EMBL/GenBank/DDBJ whole genome shotgun (WGS) entry which is preliminary data.</text>
</comment>
<sequence length="151" mass="16738">MNSNFSEIQDTIRESPKRQQYASLADLLEIPEATEPHRSQVEAVQQDKQHDISLCTSVVDYFGKHGNHREGRKEGRKALKCWCGRSEWWLRALFLIDVVVLLVLVDVVILLTDATVLPVNAVVDPVDVVAGDSWGSGRGRGRDRGGAKTGS</sequence>
<keyword evidence="1" id="KW-0812">Transmembrane</keyword>
<gene>
    <name evidence="2" type="ORF">C1H46_013544</name>
</gene>
<keyword evidence="1" id="KW-0472">Membrane</keyword>
<evidence type="ECO:0000256" key="1">
    <source>
        <dbReference type="SAM" id="Phobius"/>
    </source>
</evidence>
<evidence type="ECO:0000313" key="2">
    <source>
        <dbReference type="EMBL" id="TQE00834.1"/>
    </source>
</evidence>
<evidence type="ECO:0000313" key="3">
    <source>
        <dbReference type="Proteomes" id="UP000315295"/>
    </source>
</evidence>